<dbReference type="PROSITE" id="PS50113">
    <property type="entry name" value="PAC"/>
    <property type="match status" value="1"/>
</dbReference>
<keyword evidence="6" id="KW-0548">Nucleotidyltransferase</keyword>
<dbReference type="CDD" id="cd01949">
    <property type="entry name" value="GGDEF"/>
    <property type="match status" value="1"/>
</dbReference>
<protein>
    <recommendedName>
        <fullName evidence="1">diguanylate cyclase</fullName>
        <ecNumber evidence="1">2.7.7.65</ecNumber>
    </recommendedName>
</protein>
<evidence type="ECO:0000259" key="3">
    <source>
        <dbReference type="PROSITE" id="PS50112"/>
    </source>
</evidence>
<dbReference type="PROSITE" id="PS50887">
    <property type="entry name" value="GGDEF"/>
    <property type="match status" value="1"/>
</dbReference>
<reference evidence="6 7" key="1">
    <citation type="submission" date="2023-11" db="EMBL/GenBank/DDBJ databases">
        <title>Paucibacter sp. nov., isolated from fresh soil in Korea.</title>
        <authorList>
            <person name="Le N.T.T."/>
        </authorList>
    </citation>
    <scope>NUCLEOTIDE SEQUENCE [LARGE SCALE GENOMIC DNA]</scope>
    <source>
        <strain evidence="6 7">R3-3</strain>
    </source>
</reference>
<dbReference type="Gene3D" id="3.30.450.20">
    <property type="entry name" value="PAS domain"/>
    <property type="match status" value="1"/>
</dbReference>
<feature type="domain" description="PAS" evidence="3">
    <location>
        <begin position="15"/>
        <end position="69"/>
    </location>
</feature>
<dbReference type="EC" id="2.7.7.65" evidence="1"/>
<evidence type="ECO:0000313" key="7">
    <source>
        <dbReference type="Proteomes" id="UP001285263"/>
    </source>
</evidence>
<dbReference type="RefSeq" id="WP_320421322.1">
    <property type="nucleotide sequence ID" value="NZ_JAXCLA010000001.1"/>
</dbReference>
<feature type="domain" description="PAC" evidence="4">
    <location>
        <begin position="91"/>
        <end position="143"/>
    </location>
</feature>
<dbReference type="SMART" id="SM00267">
    <property type="entry name" value="GGDEF"/>
    <property type="match status" value="1"/>
</dbReference>
<evidence type="ECO:0000313" key="6">
    <source>
        <dbReference type="EMBL" id="MDY0743433.1"/>
    </source>
</evidence>
<comment type="catalytic activity">
    <reaction evidence="2">
        <text>2 GTP = 3',3'-c-di-GMP + 2 diphosphate</text>
        <dbReference type="Rhea" id="RHEA:24898"/>
        <dbReference type="ChEBI" id="CHEBI:33019"/>
        <dbReference type="ChEBI" id="CHEBI:37565"/>
        <dbReference type="ChEBI" id="CHEBI:58805"/>
        <dbReference type="EC" id="2.7.7.65"/>
    </reaction>
</comment>
<evidence type="ECO:0000256" key="2">
    <source>
        <dbReference type="ARBA" id="ARBA00034247"/>
    </source>
</evidence>
<dbReference type="InterPro" id="IPR000160">
    <property type="entry name" value="GGDEF_dom"/>
</dbReference>
<dbReference type="SUPFAM" id="SSF55785">
    <property type="entry name" value="PYP-like sensor domain (PAS domain)"/>
    <property type="match status" value="1"/>
</dbReference>
<dbReference type="GO" id="GO:0052621">
    <property type="term" value="F:diguanylate cyclase activity"/>
    <property type="evidence" value="ECO:0007669"/>
    <property type="project" value="UniProtKB-EC"/>
</dbReference>
<dbReference type="NCBIfam" id="TIGR00229">
    <property type="entry name" value="sensory_box"/>
    <property type="match status" value="1"/>
</dbReference>
<organism evidence="6 7">
    <name type="scientific">Roseateles agri</name>
    <dbReference type="NCBI Taxonomy" id="3098619"/>
    <lineage>
        <taxon>Bacteria</taxon>
        <taxon>Pseudomonadati</taxon>
        <taxon>Pseudomonadota</taxon>
        <taxon>Betaproteobacteria</taxon>
        <taxon>Burkholderiales</taxon>
        <taxon>Sphaerotilaceae</taxon>
        <taxon>Roseateles</taxon>
    </lineage>
</organism>
<evidence type="ECO:0000256" key="1">
    <source>
        <dbReference type="ARBA" id="ARBA00012528"/>
    </source>
</evidence>
<accession>A0ABU5DCK8</accession>
<evidence type="ECO:0000259" key="5">
    <source>
        <dbReference type="PROSITE" id="PS50887"/>
    </source>
</evidence>
<dbReference type="PANTHER" id="PTHR45138">
    <property type="entry name" value="REGULATORY COMPONENTS OF SENSORY TRANSDUCTION SYSTEM"/>
    <property type="match status" value="1"/>
</dbReference>
<dbReference type="CDD" id="cd00130">
    <property type="entry name" value="PAS"/>
    <property type="match status" value="1"/>
</dbReference>
<feature type="domain" description="GGDEF" evidence="5">
    <location>
        <begin position="196"/>
        <end position="330"/>
    </location>
</feature>
<dbReference type="Pfam" id="PF00990">
    <property type="entry name" value="GGDEF"/>
    <property type="match status" value="1"/>
</dbReference>
<dbReference type="SUPFAM" id="SSF55073">
    <property type="entry name" value="Nucleotide cyclase"/>
    <property type="match status" value="1"/>
</dbReference>
<evidence type="ECO:0000259" key="4">
    <source>
        <dbReference type="PROSITE" id="PS50113"/>
    </source>
</evidence>
<dbReference type="InterPro" id="IPR035965">
    <property type="entry name" value="PAS-like_dom_sf"/>
</dbReference>
<dbReference type="Pfam" id="PF08448">
    <property type="entry name" value="PAS_4"/>
    <property type="match status" value="1"/>
</dbReference>
<dbReference type="InterPro" id="IPR000700">
    <property type="entry name" value="PAS-assoc_C"/>
</dbReference>
<dbReference type="InterPro" id="IPR043128">
    <property type="entry name" value="Rev_trsase/Diguanyl_cyclase"/>
</dbReference>
<dbReference type="InterPro" id="IPR013656">
    <property type="entry name" value="PAS_4"/>
</dbReference>
<dbReference type="InterPro" id="IPR000014">
    <property type="entry name" value="PAS"/>
</dbReference>
<keyword evidence="7" id="KW-1185">Reference proteome</keyword>
<dbReference type="InterPro" id="IPR001610">
    <property type="entry name" value="PAC"/>
</dbReference>
<name>A0ABU5DCK8_9BURK</name>
<dbReference type="PROSITE" id="PS50112">
    <property type="entry name" value="PAS"/>
    <property type="match status" value="1"/>
</dbReference>
<dbReference type="SMART" id="SM00091">
    <property type="entry name" value="PAS"/>
    <property type="match status" value="1"/>
</dbReference>
<keyword evidence="6" id="KW-0808">Transferase</keyword>
<dbReference type="NCBIfam" id="TIGR00254">
    <property type="entry name" value="GGDEF"/>
    <property type="match status" value="1"/>
</dbReference>
<comment type="caution">
    <text evidence="6">The sequence shown here is derived from an EMBL/GenBank/DDBJ whole genome shotgun (WGS) entry which is preliminary data.</text>
</comment>
<dbReference type="SMART" id="SM00086">
    <property type="entry name" value="PAC"/>
    <property type="match status" value="1"/>
</dbReference>
<sequence>MNHDPALPVTPRTTNDTRLLSMINASGDCFWEVDVERRFVYISDNMALMMGYPATEVVGRSVQDFMTPEYKLQIHRQTIERGAPIHQHGAIRHEGEFICKDGSGKWGDTVSVPVFDDDGVHIGYFGITRDITQRKKDEHALREANRLLRGQVQRINQLHEQLREQAIRDDLTGVYNRRHFVAVAEREIARSRRQQQPLSLVMLDVDFFKRVNDVHGHLAGDEALRVIGLLLRSTSRAEDLACRLGGEEFAVLLPGMDHHGAIERAQEWRSALASLKTRIGGGTELSLTASFGVATFPQHAGSVTELMRAADQRLYHAKDSGRNRVVGALDE</sequence>
<dbReference type="Gene3D" id="3.30.70.270">
    <property type="match status" value="1"/>
</dbReference>
<proteinExistence type="predicted"/>
<dbReference type="EMBL" id="JAXCLA010000001">
    <property type="protein sequence ID" value="MDY0743433.1"/>
    <property type="molecule type" value="Genomic_DNA"/>
</dbReference>
<dbReference type="Proteomes" id="UP001285263">
    <property type="component" value="Unassembled WGS sequence"/>
</dbReference>
<gene>
    <name evidence="6" type="ORF">SNE35_02910</name>
</gene>
<dbReference type="InterPro" id="IPR050469">
    <property type="entry name" value="Diguanylate_Cyclase"/>
</dbReference>
<dbReference type="InterPro" id="IPR029787">
    <property type="entry name" value="Nucleotide_cyclase"/>
</dbReference>
<dbReference type="PANTHER" id="PTHR45138:SF9">
    <property type="entry name" value="DIGUANYLATE CYCLASE DGCM-RELATED"/>
    <property type="match status" value="1"/>
</dbReference>